<dbReference type="AlphaFoldDB" id="A3SP35"/>
<evidence type="ECO:0000256" key="2">
    <source>
        <dbReference type="ARBA" id="ARBA00011901"/>
    </source>
</evidence>
<dbReference type="PANTHER" id="PTHR30404:SF0">
    <property type="entry name" value="N-ACETYLMURAMOYL-L-ALANINE AMIDASE AMIC"/>
    <property type="match status" value="1"/>
</dbReference>
<evidence type="ECO:0000256" key="1">
    <source>
        <dbReference type="ARBA" id="ARBA00001561"/>
    </source>
</evidence>
<evidence type="ECO:0000259" key="5">
    <source>
        <dbReference type="SMART" id="SM00646"/>
    </source>
</evidence>
<protein>
    <recommendedName>
        <fullName evidence="2">N-acetylmuramoyl-L-alanine amidase</fullName>
        <ecNumber evidence="2">3.5.1.28</ecNumber>
    </recommendedName>
</protein>
<comment type="catalytic activity">
    <reaction evidence="1">
        <text>Hydrolyzes the link between N-acetylmuramoyl residues and L-amino acid residues in certain cell-wall glycopeptides.</text>
        <dbReference type="EC" id="3.5.1.28"/>
    </reaction>
</comment>
<feature type="compositionally biased region" description="Low complexity" evidence="4">
    <location>
        <begin position="7"/>
        <end position="26"/>
    </location>
</feature>
<name>A3SP35_ROSNI</name>
<dbReference type="SUPFAM" id="SSF53187">
    <property type="entry name" value="Zn-dependent exopeptidases"/>
    <property type="match status" value="1"/>
</dbReference>
<dbReference type="InterPro" id="IPR050695">
    <property type="entry name" value="N-acetylmuramoyl_amidase_3"/>
</dbReference>
<feature type="region of interest" description="Disordered" evidence="4">
    <location>
        <begin position="1"/>
        <end position="26"/>
    </location>
</feature>
<reference evidence="6 7" key="1">
    <citation type="submission" date="2005-12" db="EMBL/GenBank/DDBJ databases">
        <authorList>
            <person name="Moran M.A."/>
            <person name="Ferriera S."/>
            <person name="Johnson J."/>
            <person name="Kravitz S."/>
            <person name="Halpern A."/>
            <person name="Remington K."/>
            <person name="Beeson K."/>
            <person name="Tran B."/>
            <person name="Rogers Y.-H."/>
            <person name="Friedman R."/>
            <person name="Venter J.C."/>
        </authorList>
    </citation>
    <scope>NUCLEOTIDE SEQUENCE [LARGE SCALE GENOMIC DNA]</scope>
    <source>
        <strain evidence="7">ATCC BAA-591 / DSM 15170 / ISM</strain>
    </source>
</reference>
<evidence type="ECO:0000313" key="7">
    <source>
        <dbReference type="Proteomes" id="UP000005954"/>
    </source>
</evidence>
<evidence type="ECO:0000313" key="6">
    <source>
        <dbReference type="EMBL" id="EAP76225.1"/>
    </source>
</evidence>
<evidence type="ECO:0000256" key="4">
    <source>
        <dbReference type="SAM" id="MobiDB-lite"/>
    </source>
</evidence>
<dbReference type="GO" id="GO:0030288">
    <property type="term" value="C:outer membrane-bounded periplasmic space"/>
    <property type="evidence" value="ECO:0007669"/>
    <property type="project" value="TreeGrafter"/>
</dbReference>
<evidence type="ECO:0000256" key="3">
    <source>
        <dbReference type="ARBA" id="ARBA00022801"/>
    </source>
</evidence>
<dbReference type="InterPro" id="IPR021731">
    <property type="entry name" value="AMIN_dom"/>
</dbReference>
<dbReference type="GO" id="GO:0008745">
    <property type="term" value="F:N-acetylmuramoyl-L-alanine amidase activity"/>
    <property type="evidence" value="ECO:0007669"/>
    <property type="project" value="UniProtKB-EC"/>
</dbReference>
<sequence>MSWSPLQAQEQTQSQTQAQSQAPAPAALSGLARFDPETSRVADTNGGVQVDLDLSQGVPYRAYTLDAPKRLVLDFREVDFSTLSATRLLQGDKVLAVRAGKIRPGWSRMVLDLNAPLVLRSANMAIDRATGRAALSLWLEDTDADEFAASAGVPDIAGWAPPKPGEGKPPVARDPHGPLRVMLDPGHGGIDPGAEADGAVEKELMLSFARQLKEVLLRGGDVEVMLTREDDHFVSLERRVAIAHERKADIFISLHADALSEGGARGATVYTLDPDASDAASRALAERHERDDLLSGVDLSQSDDVVADVLMDLARLESRPRSDLLARAIVLALREEQLPVNNHALRAAGFSVLKSPDIPSVLLELGFLSSESDRGNLLDEEWRNHMAVAVADAIRAWAIADEAAAELVRQ</sequence>
<feature type="domain" description="MurNAc-LAA" evidence="5">
    <location>
        <begin position="240"/>
        <end position="395"/>
    </location>
</feature>
<dbReference type="Pfam" id="PF11741">
    <property type="entry name" value="AMIN"/>
    <property type="match status" value="1"/>
</dbReference>
<comment type="caution">
    <text evidence="6">The sequence shown here is derived from an EMBL/GenBank/DDBJ whole genome shotgun (WGS) entry which is preliminary data.</text>
</comment>
<dbReference type="Gene3D" id="3.40.630.40">
    <property type="entry name" value="Zn-dependent exopeptidases"/>
    <property type="match status" value="1"/>
</dbReference>
<dbReference type="Proteomes" id="UP000005954">
    <property type="component" value="Unassembled WGS sequence"/>
</dbReference>
<dbReference type="EMBL" id="AALY01000002">
    <property type="protein sequence ID" value="EAP76225.1"/>
    <property type="molecule type" value="Genomic_DNA"/>
</dbReference>
<dbReference type="eggNOG" id="COG0860">
    <property type="taxonomic scope" value="Bacteria"/>
</dbReference>
<proteinExistence type="predicted"/>
<dbReference type="CDD" id="cd02696">
    <property type="entry name" value="MurNAc-LAA"/>
    <property type="match status" value="1"/>
</dbReference>
<dbReference type="GO" id="GO:0009253">
    <property type="term" value="P:peptidoglycan catabolic process"/>
    <property type="evidence" value="ECO:0007669"/>
    <property type="project" value="InterPro"/>
</dbReference>
<dbReference type="Gene3D" id="2.60.40.3500">
    <property type="match status" value="1"/>
</dbReference>
<dbReference type="HOGENOM" id="CLU_014322_2_1_5"/>
<dbReference type="EC" id="3.5.1.28" evidence="2"/>
<accession>A3SP35</accession>
<dbReference type="OrthoDB" id="9806267at2"/>
<dbReference type="PANTHER" id="PTHR30404">
    <property type="entry name" value="N-ACETYLMURAMOYL-L-ALANINE AMIDASE"/>
    <property type="match status" value="1"/>
</dbReference>
<keyword evidence="7" id="KW-1185">Reference proteome</keyword>
<organism evidence="6 7">
    <name type="scientific">Roseovarius nubinhibens (strain ATCC BAA-591 / DSM 15170 / ISM)</name>
    <dbReference type="NCBI Taxonomy" id="89187"/>
    <lineage>
        <taxon>Bacteria</taxon>
        <taxon>Pseudomonadati</taxon>
        <taxon>Pseudomonadota</taxon>
        <taxon>Alphaproteobacteria</taxon>
        <taxon>Rhodobacterales</taxon>
        <taxon>Roseobacteraceae</taxon>
        <taxon>Roseovarius</taxon>
    </lineage>
</organism>
<gene>
    <name evidence="6" type="ORF">ISM_15205</name>
</gene>
<dbReference type="STRING" id="89187.ISM_15205"/>
<keyword evidence="3" id="KW-0378">Hydrolase</keyword>
<dbReference type="SMART" id="SM00646">
    <property type="entry name" value="Ami_3"/>
    <property type="match status" value="1"/>
</dbReference>
<dbReference type="Pfam" id="PF01520">
    <property type="entry name" value="Amidase_3"/>
    <property type="match status" value="1"/>
</dbReference>
<dbReference type="InterPro" id="IPR002508">
    <property type="entry name" value="MurNAc-LAA_cat"/>
</dbReference>
<dbReference type="RefSeq" id="WP_009815050.1">
    <property type="nucleotide sequence ID" value="NZ_CH724156.1"/>
</dbReference>